<dbReference type="Proteomes" id="UP000215902">
    <property type="component" value="Unassembled WGS sequence"/>
</dbReference>
<organism evidence="2 3">
    <name type="scientific">Macrostomum lignano</name>
    <dbReference type="NCBI Taxonomy" id="282301"/>
    <lineage>
        <taxon>Eukaryota</taxon>
        <taxon>Metazoa</taxon>
        <taxon>Spiralia</taxon>
        <taxon>Lophotrochozoa</taxon>
        <taxon>Platyhelminthes</taxon>
        <taxon>Rhabditophora</taxon>
        <taxon>Macrostomorpha</taxon>
        <taxon>Macrostomida</taxon>
        <taxon>Macrostomidae</taxon>
        <taxon>Macrostomum</taxon>
    </lineage>
</organism>
<dbReference type="GO" id="GO:0005737">
    <property type="term" value="C:cytoplasm"/>
    <property type="evidence" value="ECO:0007669"/>
    <property type="project" value="TreeGrafter"/>
</dbReference>
<dbReference type="InterPro" id="IPR015943">
    <property type="entry name" value="WD40/YVTN_repeat-like_dom_sf"/>
</dbReference>
<dbReference type="InterPro" id="IPR036322">
    <property type="entry name" value="WD40_repeat_dom_sf"/>
</dbReference>
<dbReference type="STRING" id="282301.A0A267FU46"/>
<dbReference type="SUPFAM" id="SSF50978">
    <property type="entry name" value="WD40 repeat-like"/>
    <property type="match status" value="1"/>
</dbReference>
<dbReference type="GO" id="GO:0000922">
    <property type="term" value="C:spindle pole"/>
    <property type="evidence" value="ECO:0007669"/>
    <property type="project" value="TreeGrafter"/>
</dbReference>
<dbReference type="EMBL" id="NIVC01000750">
    <property type="protein sequence ID" value="PAA77335.1"/>
    <property type="molecule type" value="Genomic_DNA"/>
</dbReference>
<accession>A0A267FU46</accession>
<feature type="compositionally biased region" description="Low complexity" evidence="1">
    <location>
        <begin position="462"/>
        <end position="473"/>
    </location>
</feature>
<comment type="caution">
    <text evidence="2">The sequence shown here is derived from an EMBL/GenBank/DDBJ whole genome shotgun (WGS) entry which is preliminary data.</text>
</comment>
<feature type="compositionally biased region" description="Low complexity" evidence="1">
    <location>
        <begin position="384"/>
        <end position="394"/>
    </location>
</feature>
<sequence>MDLLLTTETQLTIYNITNNSVWNSTASVTPCSSSDCVSHIQLAPCGQYALALSESGRHLLQIPLASLSDQLSHRQLPVAGQHSCIALSPYTGRSLSAGSHTGQLTVYDAPEGHCRWQRPSLPSPVVCLAFDLAARDDSRCLIGYQSGDVALVNIGTGYRHSPMGLRPEDRSACECLATSQFCPGVAAAGYRSGALLLWDTNSGSSRSVLACPSRESGSTGFCQPRRAVQFSPVNASLLCSTSCDSSAGLYDSLAGIEVGRIRLPDAATRGLTFSPDGQLVLVGTRTSGCLAYDLRRMHQPVMQIPAAAADTAADRARSVAVIDLKLIPQRREFDLSSPTPTRHKPEATVQHNENPARPLVDLTNRHADAPSTPSNHSTLSATKDSSGGVSGDSSAEGRALDRILMAPLQLTMQDHSVLPPNDASNTTATATVSSQSATKRVTFAESLAVSYSMSGSSPVNPTTTISRSSASATSTVDVACQTTDAADATDSSNDSFIRQLIRDETRELRRQLNDLRYQLVHQLDITETNLMDAIRQAVLVATTAQNGADDSTETGSNRLARDTNQLDRQIIKFPDF</sequence>
<gene>
    <name evidence="2" type="ORF">BOX15_Mlig000373g4</name>
</gene>
<evidence type="ECO:0000313" key="2">
    <source>
        <dbReference type="EMBL" id="PAA77335.1"/>
    </source>
</evidence>
<dbReference type="InterPro" id="IPR052818">
    <property type="entry name" value="NEDD1_Spindle_Assembly"/>
</dbReference>
<dbReference type="AlphaFoldDB" id="A0A267FU46"/>
<protein>
    <recommendedName>
        <fullName evidence="4">WD_REPEATS_REGION domain-containing protein</fullName>
    </recommendedName>
</protein>
<dbReference type="GO" id="GO:0005814">
    <property type="term" value="C:centriole"/>
    <property type="evidence" value="ECO:0007669"/>
    <property type="project" value="TreeGrafter"/>
</dbReference>
<dbReference type="Gene3D" id="2.130.10.10">
    <property type="entry name" value="YVTN repeat-like/Quinoprotein amine dehydrogenase"/>
    <property type="match status" value="2"/>
</dbReference>
<dbReference type="GO" id="GO:0007020">
    <property type="term" value="P:microtubule nucleation"/>
    <property type="evidence" value="ECO:0007669"/>
    <property type="project" value="TreeGrafter"/>
</dbReference>
<evidence type="ECO:0008006" key="4">
    <source>
        <dbReference type="Google" id="ProtNLM"/>
    </source>
</evidence>
<proteinExistence type="predicted"/>
<dbReference type="GO" id="GO:0036064">
    <property type="term" value="C:ciliary basal body"/>
    <property type="evidence" value="ECO:0007669"/>
    <property type="project" value="TreeGrafter"/>
</dbReference>
<dbReference type="PANTHER" id="PTHR44414:SF1">
    <property type="entry name" value="PROTEIN NEDD1"/>
    <property type="match status" value="1"/>
</dbReference>
<dbReference type="PANTHER" id="PTHR44414">
    <property type="entry name" value="PROTEIN NEDD1"/>
    <property type="match status" value="1"/>
</dbReference>
<evidence type="ECO:0000313" key="3">
    <source>
        <dbReference type="Proteomes" id="UP000215902"/>
    </source>
</evidence>
<feature type="compositionally biased region" description="Polar residues" evidence="1">
    <location>
        <begin position="371"/>
        <end position="383"/>
    </location>
</feature>
<feature type="compositionally biased region" description="Polar residues" evidence="1">
    <location>
        <begin position="452"/>
        <end position="461"/>
    </location>
</feature>
<keyword evidence="3" id="KW-1185">Reference proteome</keyword>
<evidence type="ECO:0000256" key="1">
    <source>
        <dbReference type="SAM" id="MobiDB-lite"/>
    </source>
</evidence>
<name>A0A267FU46_9PLAT</name>
<dbReference type="GO" id="GO:0005813">
    <property type="term" value="C:centrosome"/>
    <property type="evidence" value="ECO:0007669"/>
    <property type="project" value="TreeGrafter"/>
</dbReference>
<feature type="region of interest" description="Disordered" evidence="1">
    <location>
        <begin position="332"/>
        <end position="396"/>
    </location>
</feature>
<dbReference type="GO" id="GO:0000278">
    <property type="term" value="P:mitotic cell cycle"/>
    <property type="evidence" value="ECO:0007669"/>
    <property type="project" value="TreeGrafter"/>
</dbReference>
<dbReference type="GO" id="GO:0043015">
    <property type="term" value="F:gamma-tubulin binding"/>
    <property type="evidence" value="ECO:0007669"/>
    <property type="project" value="TreeGrafter"/>
</dbReference>
<feature type="region of interest" description="Disordered" evidence="1">
    <location>
        <begin position="415"/>
        <end position="437"/>
    </location>
</feature>
<feature type="compositionally biased region" description="Low complexity" evidence="1">
    <location>
        <begin position="423"/>
        <end position="437"/>
    </location>
</feature>
<reference evidence="2 3" key="1">
    <citation type="submission" date="2017-06" db="EMBL/GenBank/DDBJ databases">
        <title>A platform for efficient transgenesis in Macrostomum lignano, a flatworm model organism for stem cell research.</title>
        <authorList>
            <person name="Berezikov E."/>
        </authorList>
    </citation>
    <scope>NUCLEOTIDE SEQUENCE [LARGE SCALE GENOMIC DNA]</scope>
    <source>
        <strain evidence="2">DV1</strain>
        <tissue evidence="2">Whole organism</tissue>
    </source>
</reference>
<feature type="region of interest" description="Disordered" evidence="1">
    <location>
        <begin position="452"/>
        <end position="473"/>
    </location>
</feature>